<feature type="region of interest" description="Disordered" evidence="1">
    <location>
        <begin position="1459"/>
        <end position="1480"/>
    </location>
</feature>
<feature type="transmembrane region" description="Helical" evidence="2">
    <location>
        <begin position="1344"/>
        <end position="1369"/>
    </location>
</feature>
<feature type="transmembrane region" description="Helical" evidence="2">
    <location>
        <begin position="879"/>
        <end position="898"/>
    </location>
</feature>
<keyword evidence="2" id="KW-0472">Membrane</keyword>
<feature type="chain" id="PRO_5026943435" evidence="3">
    <location>
        <begin position="31"/>
        <end position="1502"/>
    </location>
</feature>
<dbReference type="EMBL" id="CACRTV010000057">
    <property type="protein sequence ID" value="VYU45210.1"/>
    <property type="molecule type" value="Genomic_DNA"/>
</dbReference>
<sequence length="1502" mass="169707">MMGRKFKRKGRAFLCALLFIFMSSSVVTQAVPISDLSEIDMKLGIQNKLKTLTRPPSLFSDDRGSINYLTTLTILAMWNENANNNTTVEFSQGELEPYKNTLTSYAEKFNSKFNVESEGFTRVSVDLNIDTTGQNDKEKLRNFSIEASDRLITKSATHSEALYNKIAQEVKNKTNEEKNEYFSKNSSLIKALYLMSQRVDQEYKEIQVVNGATQMGDNSSGYVYRKDITPITSIVNKEEYAEIVTYGRSLVESDIMSDVTIELTDDKLPFNQLTTSVTIDGEDKRRVNAAYLAIFSSSSVYRPFESTVGDEGFMAALRTIVNSDSTILSDSADRQTLDDVSNLYSELKSRKKPIYKRSISKDGNAVGDAERMTVDQFVNSLLSDSQGALVTVEGKFKRGTDTDAWSVFTNNPYEIDSATGEPVTGDNQQNTDNENNDNNNDTNNTENNQSNEQASNNNTNSNTSGPSMEDDELGEYPLGTKLTDERILTEPVFIYGDQNQRATMNKVLMTNVLKDSRAAESLENATGRLLYINPFGDIVLDDDTVIIPGASNATYYSDEKGTMYNPNTAAFMNSYPTAALNNKYFTVNDRQESKYIVGMEASWTRFGANEGLTPWQDVERKEADAKTDLLQDSVGPMLNSDRKSVAYIIGDNKTSIKTTQKGDNCMPIEMGMYYSGSEKIYTLRAFDFEFRWQLEGFASGLRTGIQNLVFLVPDTNLAIDYGMNGALFPLIPSEGDNYLKICGFIAKRYFDSMTINAEGERTFYTGRLNADYMTDLFESTVDGIANIAGYTKNVAKEYNDAGGSKKGENTVAKWTNKMLNTIGSFTGVIGVRNAYQDNIFGKFLYNAKEYMIYILVIVTVYIITTVARRRNNFIYAGYTWIKSMSLTLVALTIIPVWLPILVNGFINNTSDDLGYKALYMKQERYANPYAEDIGYDENGRFSLSGSSINLYRIPSWEVGDFCSENGIDEYEVMSGQAYVLDDNTGLFIEGDTIKMNIERLFAGISITGEYVSGNSGSNYYELKAKKNVKDSIDYYNGYHFIIDNFIGQLNRMSQVYNIPPSQLHYPGGIYKDSFIVDAYVRSDLFLNGGNLDKLNEQFDEELVNKIKTEEMFGENNLDYLGMRYLFTETVPRNWELISPTVWGRAMVAEGLVNSDTGMIEDTDKVARVVKQVNTSTQQLMIDSQSQMAFISDENLIKLVSLYALTEFNRLISQPDNNVYPQALNYEELSLSEVMLPILTKDYDRYMAQNQDIVAYVQAEFGMMGLILFSIVIFQSFLISQVMRYSLPILYILLLICLILRKTLWESKKVKSAVGGYLKVFGAIVLGFMLFVKGTSMIYALNDSVLCLIILILLYSVILSIFFTVITALVGSFADFGSSKVDAKFSKFMQRTPLRHILNNVRQTISGLTNRDEDYYEGADYGPMISGLRNFRRDRSVDDEFDDVILDGVMSARHGESYTRYRSSAPKDVRRKNKKNQYKTYNEDDIEYNGYDESEDRFDRYKF</sequence>
<protein>
    <submittedName>
        <fullName evidence="4">Uncharacterized protein</fullName>
    </submittedName>
</protein>
<evidence type="ECO:0000256" key="2">
    <source>
        <dbReference type="SAM" id="Phobius"/>
    </source>
</evidence>
<feature type="compositionally biased region" description="Low complexity" evidence="1">
    <location>
        <begin position="426"/>
        <end position="464"/>
    </location>
</feature>
<proteinExistence type="predicted"/>
<evidence type="ECO:0000313" key="4">
    <source>
        <dbReference type="EMBL" id="VYU45210.1"/>
    </source>
</evidence>
<feature type="transmembrane region" description="Helical" evidence="2">
    <location>
        <begin position="1315"/>
        <end position="1332"/>
    </location>
</feature>
<keyword evidence="2" id="KW-0812">Transmembrane</keyword>
<feature type="signal peptide" evidence="3">
    <location>
        <begin position="1"/>
        <end position="30"/>
    </location>
</feature>
<feature type="transmembrane region" description="Helical" evidence="2">
    <location>
        <begin position="1284"/>
        <end position="1303"/>
    </location>
</feature>
<accession>A0A6N3EZI6</accession>
<gene>
    <name evidence="4" type="ORF">CPLFYP93_02322</name>
</gene>
<feature type="transmembrane region" description="Helical" evidence="2">
    <location>
        <begin position="850"/>
        <end position="867"/>
    </location>
</feature>
<feature type="transmembrane region" description="Helical" evidence="2">
    <location>
        <begin position="1252"/>
        <end position="1272"/>
    </location>
</feature>
<feature type="region of interest" description="Disordered" evidence="1">
    <location>
        <begin position="412"/>
        <end position="482"/>
    </location>
</feature>
<keyword evidence="2" id="KW-1133">Transmembrane helix</keyword>
<name>A0A6N3EZI6_9CLOT</name>
<reference evidence="4" key="1">
    <citation type="submission" date="2019-11" db="EMBL/GenBank/DDBJ databases">
        <authorList>
            <person name="Feng L."/>
        </authorList>
    </citation>
    <scope>NUCLEOTIDE SEQUENCE</scope>
    <source>
        <strain evidence="4">CParaputrificumLFYP93</strain>
    </source>
</reference>
<keyword evidence="3" id="KW-0732">Signal</keyword>
<evidence type="ECO:0000256" key="3">
    <source>
        <dbReference type="SAM" id="SignalP"/>
    </source>
</evidence>
<organism evidence="4">
    <name type="scientific">Clostridium paraputrificum</name>
    <dbReference type="NCBI Taxonomy" id="29363"/>
    <lineage>
        <taxon>Bacteria</taxon>
        <taxon>Bacillati</taxon>
        <taxon>Bacillota</taxon>
        <taxon>Clostridia</taxon>
        <taxon>Eubacteriales</taxon>
        <taxon>Clostridiaceae</taxon>
        <taxon>Clostridium</taxon>
    </lineage>
</organism>
<evidence type="ECO:0000256" key="1">
    <source>
        <dbReference type="SAM" id="MobiDB-lite"/>
    </source>
</evidence>